<dbReference type="GeneID" id="26638143"/>
<reference evidence="1 2" key="1">
    <citation type="journal article" date="2015" name="Plant Pathol. J.">
        <title>Isolation and Genomic Characterization of the T4-Like Bacteriophage PM2 Infecting Pectobacterium carotovorum subsp. carotovorum.</title>
        <authorList>
            <person name="Lim J.A."/>
            <person name="Lee D.H."/>
            <person name="Heu S."/>
        </authorList>
    </citation>
    <scope>NUCLEOTIDE SEQUENCE [LARGE SCALE GENOMIC DNA]</scope>
</reference>
<gene>
    <name evidence="1" type="ORF">PM2_250</name>
</gene>
<sequence>MNTRLKSKSYNIYAVYNNGEEMKSLILQTMLNEVPPNKGNIAMYLEGYRLGVESIAHVEVEFEFEEIK</sequence>
<accession>A0A0A0Q3L8</accession>
<dbReference type="KEGG" id="vg:26638143"/>
<name>A0A0A0Q3L8_9CAUD</name>
<dbReference type="EMBL" id="KF835987">
    <property type="protein sequence ID" value="AHY25212.1"/>
    <property type="molecule type" value="Genomic_DNA"/>
</dbReference>
<proteinExistence type="predicted"/>
<organism evidence="1 2">
    <name type="scientific">Pectobacterium bacteriophage PM2</name>
    <dbReference type="NCBI Taxonomy" id="1429794"/>
    <lineage>
        <taxon>Viruses</taxon>
        <taxon>Duplodnaviria</taxon>
        <taxon>Heunggongvirae</taxon>
        <taxon>Uroviricota</taxon>
        <taxon>Caudoviricetes</taxon>
        <taxon>Pantevenvirales</taxon>
        <taxon>Straboviridae</taxon>
        <taxon>Tevenvirinae</taxon>
        <taxon>Mosugukvirus</taxon>
        <taxon>Mosugukvirus pm2</taxon>
    </lineage>
</organism>
<dbReference type="RefSeq" id="YP_009211671.1">
    <property type="nucleotide sequence ID" value="NC_028940.1"/>
</dbReference>
<evidence type="ECO:0000313" key="1">
    <source>
        <dbReference type="EMBL" id="AHY25212.1"/>
    </source>
</evidence>
<dbReference type="Proteomes" id="UP000030739">
    <property type="component" value="Segment"/>
</dbReference>
<evidence type="ECO:0000313" key="2">
    <source>
        <dbReference type="Proteomes" id="UP000030739"/>
    </source>
</evidence>
<keyword evidence="2" id="KW-1185">Reference proteome</keyword>
<protein>
    <submittedName>
        <fullName evidence="1">Uncharacterized protein</fullName>
    </submittedName>
</protein>